<dbReference type="PANTHER" id="PTHR30614">
    <property type="entry name" value="MEMBRANE COMPONENT OF AMINO ACID ABC TRANSPORTER"/>
    <property type="match status" value="1"/>
</dbReference>
<keyword evidence="4" id="KW-1003">Cell membrane</keyword>
<dbReference type="InterPro" id="IPR000515">
    <property type="entry name" value="MetI-like"/>
</dbReference>
<feature type="transmembrane region" description="Helical" evidence="9">
    <location>
        <begin position="27"/>
        <end position="46"/>
    </location>
</feature>
<dbReference type="CDD" id="cd06261">
    <property type="entry name" value="TM_PBP2"/>
    <property type="match status" value="1"/>
</dbReference>
<feature type="transmembrane region" description="Helical" evidence="9">
    <location>
        <begin position="252"/>
        <end position="273"/>
    </location>
</feature>
<keyword evidence="12" id="KW-1185">Reference proteome</keyword>
<dbReference type="NCBIfam" id="TIGR01726">
    <property type="entry name" value="HEQRo_perm_3TM"/>
    <property type="match status" value="1"/>
</dbReference>
<evidence type="ECO:0000256" key="6">
    <source>
        <dbReference type="ARBA" id="ARBA00022970"/>
    </source>
</evidence>
<feature type="transmembrane region" description="Helical" evidence="9">
    <location>
        <begin position="104"/>
        <end position="130"/>
    </location>
</feature>
<dbReference type="Pfam" id="PF00528">
    <property type="entry name" value="BPD_transp_1"/>
    <property type="match status" value="1"/>
</dbReference>
<dbReference type="Proteomes" id="UP001589692">
    <property type="component" value="Unassembled WGS sequence"/>
</dbReference>
<keyword evidence="3 9" id="KW-0813">Transport</keyword>
<dbReference type="PROSITE" id="PS50928">
    <property type="entry name" value="ABC_TM1"/>
    <property type="match status" value="1"/>
</dbReference>
<keyword evidence="6" id="KW-0029">Amino-acid transport</keyword>
<evidence type="ECO:0000259" key="10">
    <source>
        <dbReference type="PROSITE" id="PS50928"/>
    </source>
</evidence>
<feature type="domain" description="ABC transmembrane type-1" evidence="10">
    <location>
        <begin position="68"/>
        <end position="274"/>
    </location>
</feature>
<feature type="transmembrane region" description="Helical" evidence="9">
    <location>
        <begin position="220"/>
        <end position="240"/>
    </location>
</feature>
<dbReference type="InterPro" id="IPR010065">
    <property type="entry name" value="AA_ABC_transptr_permease_3TM"/>
</dbReference>
<comment type="similarity">
    <text evidence="2">Belongs to the binding-protein-dependent transport system permease family. HisMQ subfamily.</text>
</comment>
<evidence type="ECO:0000256" key="8">
    <source>
        <dbReference type="ARBA" id="ARBA00023136"/>
    </source>
</evidence>
<accession>A0ABV6ADZ2</accession>
<sequence length="312" mass="34189">MTSSQVSKSDHEEITGPLKPRRHPWRFVVGLLVVALLADLLWSIIANPRFQWPVVAQYFTSQAILLGVWSTIWLTAVTMVLGTLLGTLIAVARLSQNPVLQAVSWGYVWFFRSVPLLVLILFTFNIAYLVPEVSLGLPFLPPLFSAPTNSLVTPVGAAIVALTLHEAAYASETVRGGILGVDQGQFEAASALGIGRRRQMVRIIIPQAMRSIVPTFGNQLIGLLKGTSMVSIIAVSDLLYSAQSVYNRTFQIVPLLIVATLWYLVMTTLLTWLQANIERYFAKGAVRNRAPSLLSRLRNGEPARPGPTVGES</sequence>
<organism evidence="11 12">
    <name type="scientific">Rhizobium puerariae</name>
    <dbReference type="NCBI Taxonomy" id="1585791"/>
    <lineage>
        <taxon>Bacteria</taxon>
        <taxon>Pseudomonadati</taxon>
        <taxon>Pseudomonadota</taxon>
        <taxon>Alphaproteobacteria</taxon>
        <taxon>Hyphomicrobiales</taxon>
        <taxon>Rhizobiaceae</taxon>
        <taxon>Rhizobium/Agrobacterium group</taxon>
        <taxon>Rhizobium</taxon>
    </lineage>
</organism>
<evidence type="ECO:0000256" key="5">
    <source>
        <dbReference type="ARBA" id="ARBA00022692"/>
    </source>
</evidence>
<dbReference type="InterPro" id="IPR035906">
    <property type="entry name" value="MetI-like_sf"/>
</dbReference>
<evidence type="ECO:0000256" key="3">
    <source>
        <dbReference type="ARBA" id="ARBA00022448"/>
    </source>
</evidence>
<dbReference type="EMBL" id="JBHMAA010000008">
    <property type="protein sequence ID" value="MFB9948324.1"/>
    <property type="molecule type" value="Genomic_DNA"/>
</dbReference>
<evidence type="ECO:0000256" key="2">
    <source>
        <dbReference type="ARBA" id="ARBA00010072"/>
    </source>
</evidence>
<protein>
    <submittedName>
        <fullName evidence="11">Amino acid ABC transporter permease</fullName>
    </submittedName>
</protein>
<evidence type="ECO:0000256" key="1">
    <source>
        <dbReference type="ARBA" id="ARBA00004429"/>
    </source>
</evidence>
<evidence type="ECO:0000256" key="9">
    <source>
        <dbReference type="RuleBase" id="RU363032"/>
    </source>
</evidence>
<evidence type="ECO:0000256" key="7">
    <source>
        <dbReference type="ARBA" id="ARBA00022989"/>
    </source>
</evidence>
<dbReference type="InterPro" id="IPR043429">
    <property type="entry name" value="ArtM/GltK/GlnP/TcyL/YhdX-like"/>
</dbReference>
<name>A0ABV6ADZ2_9HYPH</name>
<dbReference type="Gene3D" id="1.10.3720.10">
    <property type="entry name" value="MetI-like"/>
    <property type="match status" value="1"/>
</dbReference>
<dbReference type="PANTHER" id="PTHR30614:SF0">
    <property type="entry name" value="L-CYSTINE TRANSPORT SYSTEM PERMEASE PROTEIN TCYL"/>
    <property type="match status" value="1"/>
</dbReference>
<proteinExistence type="inferred from homology"/>
<evidence type="ECO:0000256" key="4">
    <source>
        <dbReference type="ARBA" id="ARBA00022475"/>
    </source>
</evidence>
<reference evidence="11 12" key="1">
    <citation type="submission" date="2024-09" db="EMBL/GenBank/DDBJ databases">
        <authorList>
            <person name="Sun Q."/>
            <person name="Mori K."/>
        </authorList>
    </citation>
    <scope>NUCLEOTIDE SEQUENCE [LARGE SCALE GENOMIC DNA]</scope>
    <source>
        <strain evidence="11 12">TBRC 4938</strain>
    </source>
</reference>
<comment type="subcellular location">
    <subcellularLocation>
        <location evidence="1">Cell inner membrane</location>
        <topology evidence="1">Multi-pass membrane protein</topology>
    </subcellularLocation>
    <subcellularLocation>
        <location evidence="9">Cell membrane</location>
        <topology evidence="9">Multi-pass membrane protein</topology>
    </subcellularLocation>
</comment>
<feature type="transmembrane region" description="Helical" evidence="9">
    <location>
        <begin position="150"/>
        <end position="169"/>
    </location>
</feature>
<dbReference type="SUPFAM" id="SSF161098">
    <property type="entry name" value="MetI-like"/>
    <property type="match status" value="1"/>
</dbReference>
<evidence type="ECO:0000313" key="12">
    <source>
        <dbReference type="Proteomes" id="UP001589692"/>
    </source>
</evidence>
<comment type="caution">
    <text evidence="11">The sequence shown here is derived from an EMBL/GenBank/DDBJ whole genome shotgun (WGS) entry which is preliminary data.</text>
</comment>
<dbReference type="RefSeq" id="WP_377257497.1">
    <property type="nucleotide sequence ID" value="NZ_JBHMAA010000008.1"/>
</dbReference>
<keyword evidence="5 9" id="KW-0812">Transmembrane</keyword>
<keyword evidence="7 9" id="KW-1133">Transmembrane helix</keyword>
<gene>
    <name evidence="11" type="ORF">ACFFP0_05655</name>
</gene>
<keyword evidence="8 9" id="KW-0472">Membrane</keyword>
<feature type="transmembrane region" description="Helical" evidence="9">
    <location>
        <begin position="66"/>
        <end position="92"/>
    </location>
</feature>
<evidence type="ECO:0000313" key="11">
    <source>
        <dbReference type="EMBL" id="MFB9948324.1"/>
    </source>
</evidence>